<dbReference type="KEGG" id="dpu:SU48_07295"/>
<dbReference type="PATRIC" id="fig|1182568.3.peg.1519"/>
<dbReference type="AlphaFoldDB" id="A0A172T9H7"/>
<keyword evidence="3 6" id="KW-0812">Transmembrane</keyword>
<keyword evidence="2" id="KW-1003">Cell membrane</keyword>
<keyword evidence="9" id="KW-1185">Reference proteome</keyword>
<dbReference type="InterPro" id="IPR008457">
    <property type="entry name" value="Cu-R_CopD_dom"/>
</dbReference>
<feature type="transmembrane region" description="Helical" evidence="6">
    <location>
        <begin position="77"/>
        <end position="97"/>
    </location>
</feature>
<evidence type="ECO:0000313" key="8">
    <source>
        <dbReference type="EMBL" id="ANE43604.1"/>
    </source>
</evidence>
<reference evidence="8 9" key="1">
    <citation type="submission" date="2015-01" db="EMBL/GenBank/DDBJ databases">
        <title>Deinococcus puniceus/DY1/ whole genome sequencing.</title>
        <authorList>
            <person name="Kim M.K."/>
            <person name="Srinivasan S."/>
            <person name="Lee J.-J."/>
        </authorList>
    </citation>
    <scope>NUCLEOTIDE SEQUENCE [LARGE SCALE GENOMIC DNA]</scope>
    <source>
        <strain evidence="8 9">DY1</strain>
    </source>
</reference>
<dbReference type="InterPro" id="IPR032694">
    <property type="entry name" value="CopC/D"/>
</dbReference>
<feature type="transmembrane region" description="Helical" evidence="6">
    <location>
        <begin position="104"/>
        <end position="124"/>
    </location>
</feature>
<dbReference type="Pfam" id="PF05425">
    <property type="entry name" value="CopD"/>
    <property type="match status" value="1"/>
</dbReference>
<evidence type="ECO:0000313" key="9">
    <source>
        <dbReference type="Proteomes" id="UP000077363"/>
    </source>
</evidence>
<evidence type="ECO:0000259" key="7">
    <source>
        <dbReference type="Pfam" id="PF05425"/>
    </source>
</evidence>
<dbReference type="EMBL" id="CP011387">
    <property type="protein sequence ID" value="ANE43604.1"/>
    <property type="molecule type" value="Genomic_DNA"/>
</dbReference>
<organism evidence="8 9">
    <name type="scientific">Deinococcus puniceus</name>
    <dbReference type="NCBI Taxonomy" id="1182568"/>
    <lineage>
        <taxon>Bacteria</taxon>
        <taxon>Thermotogati</taxon>
        <taxon>Deinococcota</taxon>
        <taxon>Deinococci</taxon>
        <taxon>Deinococcales</taxon>
        <taxon>Deinococcaceae</taxon>
        <taxon>Deinococcus</taxon>
    </lineage>
</organism>
<feature type="transmembrane region" description="Helical" evidence="6">
    <location>
        <begin position="231"/>
        <end position="250"/>
    </location>
</feature>
<evidence type="ECO:0000256" key="5">
    <source>
        <dbReference type="ARBA" id="ARBA00023136"/>
    </source>
</evidence>
<dbReference type="GO" id="GO:0005886">
    <property type="term" value="C:plasma membrane"/>
    <property type="evidence" value="ECO:0007669"/>
    <property type="project" value="UniProtKB-SubCell"/>
</dbReference>
<comment type="subcellular location">
    <subcellularLocation>
        <location evidence="1">Cell membrane</location>
        <topology evidence="1">Multi-pass membrane protein</topology>
    </subcellularLocation>
</comment>
<evidence type="ECO:0000256" key="4">
    <source>
        <dbReference type="ARBA" id="ARBA00022989"/>
    </source>
</evidence>
<dbReference type="GO" id="GO:0006825">
    <property type="term" value="P:copper ion transport"/>
    <property type="evidence" value="ECO:0007669"/>
    <property type="project" value="InterPro"/>
</dbReference>
<feature type="transmembrane region" description="Helical" evidence="6">
    <location>
        <begin position="164"/>
        <end position="184"/>
    </location>
</feature>
<dbReference type="STRING" id="1182568.SU48_07295"/>
<name>A0A172T9H7_9DEIO</name>
<dbReference type="PANTHER" id="PTHR34820:SF4">
    <property type="entry name" value="INNER MEMBRANE PROTEIN YEBZ"/>
    <property type="match status" value="1"/>
</dbReference>
<accession>A0A172T9H7</accession>
<dbReference type="PANTHER" id="PTHR34820">
    <property type="entry name" value="INNER MEMBRANE PROTEIN YEBZ"/>
    <property type="match status" value="1"/>
</dbReference>
<feature type="transmembrane region" description="Helical" evidence="6">
    <location>
        <begin position="6"/>
        <end position="26"/>
    </location>
</feature>
<protein>
    <recommendedName>
        <fullName evidence="7">Copper resistance protein D domain-containing protein</fullName>
    </recommendedName>
</protein>
<keyword evidence="4 6" id="KW-1133">Transmembrane helix</keyword>
<evidence type="ECO:0000256" key="2">
    <source>
        <dbReference type="ARBA" id="ARBA00022475"/>
    </source>
</evidence>
<feature type="transmembrane region" description="Helical" evidence="6">
    <location>
        <begin position="196"/>
        <end position="219"/>
    </location>
</feature>
<proteinExistence type="predicted"/>
<dbReference type="RefSeq" id="WP_064014672.1">
    <property type="nucleotide sequence ID" value="NZ_CP011387.1"/>
</dbReference>
<dbReference type="Proteomes" id="UP000077363">
    <property type="component" value="Chromosome"/>
</dbReference>
<feature type="transmembrane region" description="Helical" evidence="6">
    <location>
        <begin position="130"/>
        <end position="152"/>
    </location>
</feature>
<gene>
    <name evidence="8" type="ORF">SU48_07295</name>
</gene>
<sequence>MIPLLILAKGLLYAGAVVLVGGTFTRRALTPAHPARRILGVGGLLLLAGMFLTLLGTLAVVGFTAPADYLDYLTQTGAGRALTLLLIGALLLLAAELGQWPRPLTAAAAAITLWGLAGIGHGATHGPTVRLLHVVHAGAMCLWVGGVLALLTLRVAGPQHAARFTPVATACVFTLALTGTFATLEHAGTLWGVWNSTYGFTLMVKLGVVALTLLAALLARRAFARVRGIRPQLALELALLVGVLAVTATLSETPPPTHDSGQMNMEGH</sequence>
<feature type="transmembrane region" description="Helical" evidence="6">
    <location>
        <begin position="38"/>
        <end position="65"/>
    </location>
</feature>
<feature type="domain" description="Copper resistance protein D" evidence="7">
    <location>
        <begin position="160"/>
        <end position="250"/>
    </location>
</feature>
<evidence type="ECO:0000256" key="6">
    <source>
        <dbReference type="SAM" id="Phobius"/>
    </source>
</evidence>
<evidence type="ECO:0000256" key="1">
    <source>
        <dbReference type="ARBA" id="ARBA00004651"/>
    </source>
</evidence>
<keyword evidence="5 6" id="KW-0472">Membrane</keyword>
<evidence type="ECO:0000256" key="3">
    <source>
        <dbReference type="ARBA" id="ARBA00022692"/>
    </source>
</evidence>